<dbReference type="EMBL" id="LOPV01000691">
    <property type="protein sequence ID" value="KTG08729.1"/>
    <property type="molecule type" value="Genomic_DNA"/>
</dbReference>
<dbReference type="GO" id="GO:0006935">
    <property type="term" value="P:chemotaxis"/>
    <property type="evidence" value="ECO:0007669"/>
    <property type="project" value="UniProtKB-UniRule"/>
</dbReference>
<reference evidence="4 5" key="1">
    <citation type="submission" date="2015-12" db="EMBL/GenBank/DDBJ databases">
        <title>Haloferax profundi sp. nov. isolated from the Discovery deep brine-seawater interface in the Red Sea.</title>
        <authorList>
            <person name="Zhang G."/>
            <person name="Stingl U."/>
            <person name="Rashid M."/>
        </authorList>
    </citation>
    <scope>NUCLEOTIDE SEQUENCE [LARGE SCALE GENOMIC DNA]</scope>
    <source>
        <strain evidence="4 5">SB29</strain>
    </source>
</reference>
<dbReference type="SUPFAM" id="SSF64438">
    <property type="entry name" value="CNF1/YfiH-like putative cysteine hydrolases"/>
    <property type="match status" value="1"/>
</dbReference>
<keyword evidence="2 3" id="KW-0378">Hydrolase</keyword>
<dbReference type="CDD" id="cd16352">
    <property type="entry name" value="CheD"/>
    <property type="match status" value="1"/>
</dbReference>
<accession>A0A0W1R5R0</accession>
<dbReference type="AlphaFoldDB" id="A0A0W1R5R0"/>
<dbReference type="EC" id="3.5.1.44" evidence="3"/>
<dbReference type="InterPro" id="IPR005659">
    <property type="entry name" value="Chemorcpt_Glu_NH3ase_CheD"/>
</dbReference>
<evidence type="ECO:0000256" key="1">
    <source>
        <dbReference type="ARBA" id="ARBA00022500"/>
    </source>
</evidence>
<keyword evidence="1 3" id="KW-0145">Chemotaxis</keyword>
<dbReference type="Gene3D" id="3.30.1330.200">
    <property type="match status" value="1"/>
</dbReference>
<evidence type="ECO:0000256" key="3">
    <source>
        <dbReference type="HAMAP-Rule" id="MF_01440"/>
    </source>
</evidence>
<evidence type="ECO:0000313" key="5">
    <source>
        <dbReference type="Proteomes" id="UP000053157"/>
    </source>
</evidence>
<comment type="catalytic activity">
    <reaction evidence="3">
        <text>L-glutaminyl-[protein] + H2O = L-glutamyl-[protein] + NH4(+)</text>
        <dbReference type="Rhea" id="RHEA:16441"/>
        <dbReference type="Rhea" id="RHEA-COMP:10207"/>
        <dbReference type="Rhea" id="RHEA-COMP:10208"/>
        <dbReference type="ChEBI" id="CHEBI:15377"/>
        <dbReference type="ChEBI" id="CHEBI:28938"/>
        <dbReference type="ChEBI" id="CHEBI:29973"/>
        <dbReference type="ChEBI" id="CHEBI:30011"/>
        <dbReference type="EC" id="3.5.1.44"/>
    </reaction>
</comment>
<evidence type="ECO:0000256" key="2">
    <source>
        <dbReference type="ARBA" id="ARBA00022801"/>
    </source>
</evidence>
<dbReference type="HAMAP" id="MF_01440">
    <property type="entry name" value="CheD"/>
    <property type="match status" value="1"/>
</dbReference>
<proteinExistence type="inferred from homology"/>
<dbReference type="InterPro" id="IPR038592">
    <property type="entry name" value="CheD-like_sf"/>
</dbReference>
<gene>
    <name evidence="3" type="primary">cheD</name>
    <name evidence="4" type="ORF">AUR66_03820</name>
</gene>
<dbReference type="Pfam" id="PF03975">
    <property type="entry name" value="CheD"/>
    <property type="match status" value="1"/>
</dbReference>
<comment type="similarity">
    <text evidence="3">Belongs to the CheD family.</text>
</comment>
<comment type="caution">
    <text evidence="4">The sequence shown here is derived from an EMBL/GenBank/DDBJ whole genome shotgun (WGS) entry which is preliminary data.</text>
</comment>
<keyword evidence="5" id="KW-1185">Reference proteome</keyword>
<dbReference type="Proteomes" id="UP000053157">
    <property type="component" value="Unassembled WGS sequence"/>
</dbReference>
<dbReference type="RefSeq" id="WP_058573637.1">
    <property type="nucleotide sequence ID" value="NZ_LOPV01000691.1"/>
</dbReference>
<dbReference type="GO" id="GO:0050568">
    <property type="term" value="F:protein-glutamine glutaminase activity"/>
    <property type="evidence" value="ECO:0007669"/>
    <property type="project" value="UniProtKB-UniRule"/>
</dbReference>
<protein>
    <recommendedName>
        <fullName evidence="3">Probable chemoreceptor glutamine deamidase CheD</fullName>
        <ecNumber evidence="3">3.5.1.44</ecNumber>
    </recommendedName>
</protein>
<dbReference type="OrthoDB" id="10499at2157"/>
<dbReference type="InterPro" id="IPR011324">
    <property type="entry name" value="Cytotoxic_necrot_fac-like_cat"/>
</dbReference>
<evidence type="ECO:0000313" key="4">
    <source>
        <dbReference type="EMBL" id="KTG08729.1"/>
    </source>
</evidence>
<comment type="function">
    <text evidence="3">Probably deamidates glutamine residues to glutamate on methyl-accepting chemotaxis receptors (MCPs), playing an important role in chemotaxis.</text>
</comment>
<sequence>MQVYTTDTPTSTSGRIKVGIADYAVDSDGGSLTTSGLGSCIGVALYDPDSGVSGLAHAMLPEADPSGDPAKFADTGIQSLLSEMQDAGADPTRVVAKLAGGSTMFDFTSANGGESIGDRNVESARKTLERLDIDIVAMDVGGDHGRSLELDTSTGDLRVRSAKAGDQIL</sequence>
<organism evidence="4 5">
    <name type="scientific">Haloferax profundi</name>
    <dbReference type="NCBI Taxonomy" id="1544718"/>
    <lineage>
        <taxon>Archaea</taxon>
        <taxon>Methanobacteriati</taxon>
        <taxon>Methanobacteriota</taxon>
        <taxon>Stenosarchaea group</taxon>
        <taxon>Halobacteria</taxon>
        <taxon>Halobacteriales</taxon>
        <taxon>Haloferacaceae</taxon>
        <taxon>Haloferax</taxon>
    </lineage>
</organism>
<name>A0A0W1R5R0_9EURY</name>
<dbReference type="PANTHER" id="PTHR35147:SF1">
    <property type="entry name" value="CHEMORECEPTOR GLUTAMINE DEAMIDASE CHED-RELATED"/>
    <property type="match status" value="1"/>
</dbReference>
<dbReference type="PANTHER" id="PTHR35147">
    <property type="entry name" value="CHEMORECEPTOR GLUTAMINE DEAMIDASE CHED-RELATED"/>
    <property type="match status" value="1"/>
</dbReference>